<dbReference type="AlphaFoldDB" id="A0A7R9ULR4"/>
<accession>A0A7R9ULR4</accession>
<evidence type="ECO:0000313" key="3">
    <source>
        <dbReference type="Proteomes" id="UP000751190"/>
    </source>
</evidence>
<dbReference type="Proteomes" id="UP000751190">
    <property type="component" value="Unassembled WGS sequence"/>
</dbReference>
<organism evidence="1">
    <name type="scientific">Diacronema lutheri</name>
    <name type="common">Unicellular marine alga</name>
    <name type="synonym">Monochrysis lutheri</name>
    <dbReference type="NCBI Taxonomy" id="2081491"/>
    <lineage>
        <taxon>Eukaryota</taxon>
        <taxon>Haptista</taxon>
        <taxon>Haptophyta</taxon>
        <taxon>Pavlovophyceae</taxon>
        <taxon>Pavlovales</taxon>
        <taxon>Pavlovaceae</taxon>
        <taxon>Diacronema</taxon>
    </lineage>
</organism>
<sequence length="150" mass="15745">MSMFSRLEQEARALGADDMDVRQLVMLGGGSGLLADDPSGEHVGSLLDGGMFAPGEEWNEMDDLTEGLELREPELIAGRSERGPASHGDDLLKAVAAASEAASAGAQLVDGWSSGGGAADEHVRAQRAGFMRDMLFALLVDPLAEKRPHA</sequence>
<proteinExistence type="predicted"/>
<protein>
    <submittedName>
        <fullName evidence="1">Uncharacterized protein</fullName>
    </submittedName>
</protein>
<name>A0A7R9ULR4_DIALT</name>
<reference evidence="1" key="1">
    <citation type="submission" date="2021-01" db="EMBL/GenBank/DDBJ databases">
        <authorList>
            <person name="Corre E."/>
            <person name="Pelletier E."/>
            <person name="Niang G."/>
            <person name="Scheremetjew M."/>
            <person name="Finn R."/>
            <person name="Kale V."/>
            <person name="Holt S."/>
            <person name="Cochrane G."/>
            <person name="Meng A."/>
            <person name="Brown T."/>
            <person name="Cohen L."/>
        </authorList>
    </citation>
    <scope>NUCLEOTIDE SEQUENCE</scope>
    <source>
        <strain evidence="1">RCC1537</strain>
    </source>
</reference>
<dbReference type="EMBL" id="HBEB01006730">
    <property type="protein sequence ID" value="CAD8270072.1"/>
    <property type="molecule type" value="Transcribed_RNA"/>
</dbReference>
<keyword evidence="3" id="KW-1185">Reference proteome</keyword>
<gene>
    <name evidence="2" type="ORF">KFE25_007622</name>
    <name evidence="1" type="ORF">PLUT1463_LOCUS4386</name>
</gene>
<evidence type="ECO:0000313" key="2">
    <source>
        <dbReference type="EMBL" id="KAG8469104.1"/>
    </source>
</evidence>
<reference evidence="2" key="2">
    <citation type="submission" date="2021-05" db="EMBL/GenBank/DDBJ databases">
        <title>The genome of the haptophyte Pavlova lutheri (Diacronema luteri, Pavlovales) - a model for lipid biosynthesis in eukaryotic algae.</title>
        <authorList>
            <person name="Hulatt C.J."/>
            <person name="Posewitz M.C."/>
        </authorList>
    </citation>
    <scope>NUCLEOTIDE SEQUENCE</scope>
    <source>
        <strain evidence="2">NIVA-4/92</strain>
    </source>
</reference>
<dbReference type="EMBL" id="JAGTXO010000003">
    <property type="protein sequence ID" value="KAG8469104.1"/>
    <property type="molecule type" value="Genomic_DNA"/>
</dbReference>
<evidence type="ECO:0000313" key="1">
    <source>
        <dbReference type="EMBL" id="CAD8270072.1"/>
    </source>
</evidence>